<evidence type="ECO:0000256" key="1">
    <source>
        <dbReference type="ARBA" id="ARBA00005695"/>
    </source>
</evidence>
<evidence type="ECO:0000313" key="8">
    <source>
        <dbReference type="Proteomes" id="UP000675431"/>
    </source>
</evidence>
<dbReference type="Gene3D" id="3.40.190.10">
    <property type="entry name" value="Periplasmic binding protein-like II"/>
    <property type="match status" value="1"/>
</dbReference>
<dbReference type="Pfam" id="PF00496">
    <property type="entry name" value="SBP_bac_5"/>
    <property type="match status" value="1"/>
</dbReference>
<dbReference type="EMBL" id="JAGSIE010000007">
    <property type="protein sequence ID" value="MBR7553047.1"/>
    <property type="molecule type" value="Genomic_DNA"/>
</dbReference>
<dbReference type="PANTHER" id="PTHR30290">
    <property type="entry name" value="PERIPLASMIC BINDING COMPONENT OF ABC TRANSPORTER"/>
    <property type="match status" value="1"/>
</dbReference>
<evidence type="ECO:0000256" key="3">
    <source>
        <dbReference type="ARBA" id="ARBA00022729"/>
    </source>
</evidence>
<dbReference type="GO" id="GO:0042597">
    <property type="term" value="C:periplasmic space"/>
    <property type="evidence" value="ECO:0007669"/>
    <property type="project" value="UniProtKB-ARBA"/>
</dbReference>
<dbReference type="PIRSF" id="PIRSF002741">
    <property type="entry name" value="MppA"/>
    <property type="match status" value="1"/>
</dbReference>
<dbReference type="RefSeq" id="WP_212367747.1">
    <property type="nucleotide sequence ID" value="NZ_JAGSIE010000007.1"/>
</dbReference>
<dbReference type="Proteomes" id="UP000675431">
    <property type="component" value="Unassembled WGS sequence"/>
</dbReference>
<dbReference type="Gene3D" id="3.10.105.10">
    <property type="entry name" value="Dipeptide-binding Protein, Domain 3"/>
    <property type="match status" value="1"/>
</dbReference>
<dbReference type="Gene3D" id="3.90.76.10">
    <property type="entry name" value="Dipeptide-binding Protein, Domain 1"/>
    <property type="match status" value="1"/>
</dbReference>
<evidence type="ECO:0000256" key="2">
    <source>
        <dbReference type="ARBA" id="ARBA00022448"/>
    </source>
</evidence>
<proteinExistence type="inferred from homology"/>
<feature type="chain" id="PRO_5039367895" evidence="5">
    <location>
        <begin position="23"/>
        <end position="597"/>
    </location>
</feature>
<keyword evidence="3 5" id="KW-0732">Signal</keyword>
<dbReference type="GO" id="GO:1904680">
    <property type="term" value="F:peptide transmembrane transporter activity"/>
    <property type="evidence" value="ECO:0007669"/>
    <property type="project" value="TreeGrafter"/>
</dbReference>
<gene>
    <name evidence="7" type="ORF">KC820_02650</name>
</gene>
<name>A0A941CSL4_9BACI</name>
<dbReference type="InterPro" id="IPR039424">
    <property type="entry name" value="SBP_5"/>
</dbReference>
<protein>
    <submittedName>
        <fullName evidence="7">Oligopeptide ABC transporter substrate-binding protein</fullName>
    </submittedName>
</protein>
<evidence type="ECO:0000259" key="6">
    <source>
        <dbReference type="Pfam" id="PF00496"/>
    </source>
</evidence>
<keyword evidence="2" id="KW-0813">Transport</keyword>
<dbReference type="InterPro" id="IPR030678">
    <property type="entry name" value="Peptide/Ni-bd"/>
</dbReference>
<feature type="signal peptide" evidence="5">
    <location>
        <begin position="1"/>
        <end position="22"/>
    </location>
</feature>
<feature type="compositionally biased region" description="Acidic residues" evidence="4">
    <location>
        <begin position="24"/>
        <end position="67"/>
    </location>
</feature>
<feature type="region of interest" description="Disordered" evidence="4">
    <location>
        <begin position="23"/>
        <end position="79"/>
    </location>
</feature>
<feature type="domain" description="Solute-binding protein family 5" evidence="6">
    <location>
        <begin position="115"/>
        <end position="506"/>
    </location>
</feature>
<evidence type="ECO:0000313" key="7">
    <source>
        <dbReference type="EMBL" id="MBR7553047.1"/>
    </source>
</evidence>
<dbReference type="PANTHER" id="PTHR30290:SF9">
    <property type="entry name" value="OLIGOPEPTIDE-BINDING PROTEIN APPA"/>
    <property type="match status" value="1"/>
</dbReference>
<keyword evidence="8" id="KW-1185">Reference proteome</keyword>
<organism evidence="7 8">
    <name type="scientific">Allobacillus saliphilus</name>
    <dbReference type="NCBI Taxonomy" id="2912308"/>
    <lineage>
        <taxon>Bacteria</taxon>
        <taxon>Bacillati</taxon>
        <taxon>Bacillota</taxon>
        <taxon>Bacilli</taxon>
        <taxon>Bacillales</taxon>
        <taxon>Bacillaceae</taxon>
        <taxon>Allobacillus</taxon>
    </lineage>
</organism>
<comment type="caution">
    <text evidence="7">The sequence shown here is derived from an EMBL/GenBank/DDBJ whole genome shotgun (WGS) entry which is preliminary data.</text>
</comment>
<reference evidence="7 8" key="1">
    <citation type="submission" date="2021-04" db="EMBL/GenBank/DDBJ databases">
        <title>Allobacillus sp. nov. SKP8-2 isolated from shrimp paste.</title>
        <authorList>
            <person name="Tanasupawat S."/>
            <person name="Yiamsombat S."/>
            <person name="Kanchanasin P."/>
            <person name="Kuncharoen N."/>
        </authorList>
    </citation>
    <scope>NUCLEOTIDE SEQUENCE [LARGE SCALE GENOMIC DNA]</scope>
    <source>
        <strain evidence="7 8">SKP8-2</strain>
    </source>
</reference>
<evidence type="ECO:0000256" key="4">
    <source>
        <dbReference type="SAM" id="MobiDB-lite"/>
    </source>
</evidence>
<dbReference type="GO" id="GO:0043190">
    <property type="term" value="C:ATP-binding cassette (ABC) transporter complex"/>
    <property type="evidence" value="ECO:0007669"/>
    <property type="project" value="InterPro"/>
</dbReference>
<comment type="similarity">
    <text evidence="1">Belongs to the bacterial solute-binding protein 5 family.</text>
</comment>
<dbReference type="AlphaFoldDB" id="A0A941CSL4"/>
<dbReference type="InterPro" id="IPR000914">
    <property type="entry name" value="SBP_5_dom"/>
</dbReference>
<dbReference type="PROSITE" id="PS51257">
    <property type="entry name" value="PROKAR_LIPOPROTEIN"/>
    <property type="match status" value="1"/>
</dbReference>
<accession>A0A941CSL4</accession>
<evidence type="ECO:0000256" key="5">
    <source>
        <dbReference type="SAM" id="SignalP"/>
    </source>
</evidence>
<dbReference type="GO" id="GO:0015833">
    <property type="term" value="P:peptide transport"/>
    <property type="evidence" value="ECO:0007669"/>
    <property type="project" value="TreeGrafter"/>
</dbReference>
<sequence length="597" mass="66960">MKKSYWLVAMMLVLAMFLAACGGDDSEEQGNEDEGTEEESSDESSEEGTEEESSEEGSEEASGDGEPVDGGTLIYAIDSEPSGPLDINFYRSSTEAEINQFVQEGFIEYDEEFNPIPHLAEWETEDQKTYNFTIKEGVKWHNGDELTVNDWVFAIETLAHPDYTGPRWANVQTIEGAADFREGNAEEISGLNVKSDYEIEITFDKARVNNLLNLWTNPMNQTAFEGIEVAEMEESAPSMTEIVGTGPFKVKNTSAGEYYELEKNEDYWQGEPHLDGLTVRVVANTSVIGALENGEVDMVPVHPTQGKEADALDNVSVITYPGVSYYYVGFKLGVFDKEAGEIVEDKEKYSNKKLRQALWHAIDREQWIETFFGGYGKTLNAPIPTSHWIAADNDDLKQYEYSTEKAKELLAEAGYEDTNGDGFVEDPEGNEFVLSFSHYDTGNPSFETRAQALVQQWEAVGVKSELEMVEVQNYYEMIENDDPAIEAFFGGWSVGADPDPTALWASDQLWNYPRFNNEEADQLLEDALDVEVVGDDKDKRKDVYTEWQKLVNEEAPALIIGELEEVYAVNERVGGLEYDVTGFNNAMNWFVTDGADK</sequence>
<dbReference type="NCBIfam" id="NF045467">
    <property type="entry name" value="Opp4A"/>
    <property type="match status" value="1"/>
</dbReference>
<dbReference type="SUPFAM" id="SSF53850">
    <property type="entry name" value="Periplasmic binding protein-like II"/>
    <property type="match status" value="1"/>
</dbReference>
<dbReference type="InterPro" id="IPR050034">
    <property type="entry name" value="Opp4A"/>
</dbReference>